<dbReference type="InterPro" id="IPR041854">
    <property type="entry name" value="BFD-like_2Fe2S-bd_dom_sf"/>
</dbReference>
<accession>A0A9D9ENA8</accession>
<proteinExistence type="predicted"/>
<comment type="caution">
    <text evidence="2">The sequence shown here is derived from an EMBL/GenBank/DDBJ whole genome shotgun (WGS) entry which is preliminary data.</text>
</comment>
<gene>
    <name evidence="2" type="ORF">IAA96_05805</name>
</gene>
<reference evidence="2" key="1">
    <citation type="submission" date="2020-10" db="EMBL/GenBank/DDBJ databases">
        <authorList>
            <person name="Gilroy R."/>
        </authorList>
    </citation>
    <scope>NUCLEOTIDE SEQUENCE</scope>
    <source>
        <strain evidence="2">B3-4054</strain>
    </source>
</reference>
<feature type="domain" description="BFD-like [2Fe-2S]-binding" evidence="1">
    <location>
        <begin position="9"/>
        <end position="62"/>
    </location>
</feature>
<evidence type="ECO:0000313" key="2">
    <source>
        <dbReference type="EMBL" id="MBO8450604.1"/>
    </source>
</evidence>
<dbReference type="AlphaFoldDB" id="A0A9D9ENA8"/>
<protein>
    <submittedName>
        <fullName evidence="2">(2Fe-2S)-binding protein</fullName>
    </submittedName>
</protein>
<evidence type="ECO:0000313" key="3">
    <source>
        <dbReference type="Proteomes" id="UP000823616"/>
    </source>
</evidence>
<dbReference type="Pfam" id="PF04324">
    <property type="entry name" value="Fer2_BFD"/>
    <property type="match status" value="1"/>
</dbReference>
<dbReference type="EMBL" id="JADIMS010000107">
    <property type="protein sequence ID" value="MBO8450604.1"/>
    <property type="molecule type" value="Genomic_DNA"/>
</dbReference>
<reference evidence="2" key="2">
    <citation type="journal article" date="2021" name="PeerJ">
        <title>Extensive microbial diversity within the chicken gut microbiome revealed by metagenomics and culture.</title>
        <authorList>
            <person name="Gilroy R."/>
            <person name="Ravi A."/>
            <person name="Getino M."/>
            <person name="Pursley I."/>
            <person name="Horton D.L."/>
            <person name="Alikhan N.F."/>
            <person name="Baker D."/>
            <person name="Gharbi K."/>
            <person name="Hall N."/>
            <person name="Watson M."/>
            <person name="Adriaenssens E.M."/>
            <person name="Foster-Nyarko E."/>
            <person name="Jarju S."/>
            <person name="Secka A."/>
            <person name="Antonio M."/>
            <person name="Oren A."/>
            <person name="Chaudhuri R.R."/>
            <person name="La Ragione R."/>
            <person name="Hildebrand F."/>
            <person name="Pallen M.J."/>
        </authorList>
    </citation>
    <scope>NUCLEOTIDE SEQUENCE</scope>
    <source>
        <strain evidence="2">B3-4054</strain>
    </source>
</reference>
<dbReference type="Proteomes" id="UP000823616">
    <property type="component" value="Unassembled WGS sequence"/>
</dbReference>
<dbReference type="Gene3D" id="1.10.10.1100">
    <property type="entry name" value="BFD-like [2Fe-2S]-binding domain"/>
    <property type="match status" value="1"/>
</dbReference>
<name>A0A9D9ENA8_9SPIR</name>
<evidence type="ECO:0000259" key="1">
    <source>
        <dbReference type="Pfam" id="PF04324"/>
    </source>
</evidence>
<sequence>MHTGENREICHCKKVTLFDIEDVLHDSENFSQVEEAFAEVQRVTHCSTGCGGCHDEIMRVVSEIMSA</sequence>
<organism evidence="2 3">
    <name type="scientific">Candidatus Avitreponema avistercoris</name>
    <dbReference type="NCBI Taxonomy" id="2840705"/>
    <lineage>
        <taxon>Bacteria</taxon>
        <taxon>Pseudomonadati</taxon>
        <taxon>Spirochaetota</taxon>
        <taxon>Spirochaetia</taxon>
        <taxon>Spirochaetales</taxon>
        <taxon>Candidatus Avitreponema</taxon>
    </lineage>
</organism>
<dbReference type="InterPro" id="IPR007419">
    <property type="entry name" value="BFD-like_2Fe2S-bd_dom"/>
</dbReference>